<evidence type="ECO:0000313" key="3">
    <source>
        <dbReference type="EMBL" id="MFE8696440.1"/>
    </source>
</evidence>
<proteinExistence type="predicted"/>
<name>A0ABW6JZD6_9BACI</name>
<keyword evidence="2" id="KW-0812">Transmembrane</keyword>
<feature type="region of interest" description="Disordered" evidence="1">
    <location>
        <begin position="48"/>
        <end position="116"/>
    </location>
</feature>
<protein>
    <submittedName>
        <fullName evidence="3">Uncharacterized protein</fullName>
    </submittedName>
</protein>
<keyword evidence="4" id="KW-1185">Reference proteome</keyword>
<feature type="transmembrane region" description="Helical" evidence="2">
    <location>
        <begin position="7"/>
        <end position="27"/>
    </location>
</feature>
<feature type="compositionally biased region" description="Polar residues" evidence="1">
    <location>
        <begin position="57"/>
        <end position="92"/>
    </location>
</feature>
<accession>A0ABW6JZD6</accession>
<feature type="compositionally biased region" description="Low complexity" evidence="1">
    <location>
        <begin position="107"/>
        <end position="116"/>
    </location>
</feature>
<evidence type="ECO:0000256" key="1">
    <source>
        <dbReference type="SAM" id="MobiDB-lite"/>
    </source>
</evidence>
<dbReference type="Proteomes" id="UP001601058">
    <property type="component" value="Unassembled WGS sequence"/>
</dbReference>
<keyword evidence="2" id="KW-0472">Membrane</keyword>
<gene>
    <name evidence="3" type="ORF">ACFYKT_08830</name>
</gene>
<evidence type="ECO:0000313" key="4">
    <source>
        <dbReference type="Proteomes" id="UP001601058"/>
    </source>
</evidence>
<organism evidence="3 4">
    <name type="scientific">Cytobacillus mangrovibacter</name>
    <dbReference type="NCBI Taxonomy" id="3299024"/>
    <lineage>
        <taxon>Bacteria</taxon>
        <taxon>Bacillati</taxon>
        <taxon>Bacillota</taxon>
        <taxon>Bacilli</taxon>
        <taxon>Bacillales</taxon>
        <taxon>Bacillaceae</taxon>
        <taxon>Cytobacillus</taxon>
    </lineage>
</organism>
<keyword evidence="2" id="KW-1133">Transmembrane helix</keyword>
<dbReference type="RefSeq" id="WP_389218430.1">
    <property type="nucleotide sequence ID" value="NZ_JBIACJ010000004.1"/>
</dbReference>
<evidence type="ECO:0000256" key="2">
    <source>
        <dbReference type="SAM" id="Phobius"/>
    </source>
</evidence>
<sequence length="236" mass="25918">MKKKWKIVLSIFVLLLLITGGTIYYFFEMKEYEVADAEVEQIVETEYDIVLPGDQPTDINTEDSTVSGDNNQSTSNNGSSEDKSANPTNGSEETPAGEGNNANPSTNGESGNNGSSEEIVTVASIKDKYRPSFENLQNQADAKINNLVSAAYSEYKSKKAQGESISFSYFYQKYKGAGASLESKTDSAFQIIYSALQDELKKQGFSPSHAKQFQEEYESAKAERESALLNKAKEAL</sequence>
<reference evidence="3 4" key="1">
    <citation type="submission" date="2024-08" db="EMBL/GenBank/DDBJ databases">
        <title>Two novel Cytobacillus novel species.</title>
        <authorList>
            <person name="Liu G."/>
        </authorList>
    </citation>
    <scope>NUCLEOTIDE SEQUENCE [LARGE SCALE GENOMIC DNA]</scope>
    <source>
        <strain evidence="3 4">FJAT-53684</strain>
    </source>
</reference>
<comment type="caution">
    <text evidence="3">The sequence shown here is derived from an EMBL/GenBank/DDBJ whole genome shotgun (WGS) entry which is preliminary data.</text>
</comment>
<dbReference type="EMBL" id="JBIACJ010000004">
    <property type="protein sequence ID" value="MFE8696440.1"/>
    <property type="molecule type" value="Genomic_DNA"/>
</dbReference>